<reference evidence="5" key="1">
    <citation type="submission" date="2023-02" db="EMBL/GenBank/DDBJ databases">
        <title>Tahibacter soli sp. nov. isolated from soil.</title>
        <authorList>
            <person name="Baek J.H."/>
            <person name="Lee J.K."/>
            <person name="Choi D.G."/>
            <person name="Jeon C.O."/>
        </authorList>
    </citation>
    <scope>NUCLEOTIDE SEQUENCE</scope>
    <source>
        <strain evidence="5">BL</strain>
    </source>
</reference>
<protein>
    <submittedName>
        <fullName evidence="5">Lrp/AsnC family transcriptional regulator</fullName>
    </submittedName>
</protein>
<dbReference type="Gene3D" id="3.30.70.920">
    <property type="match status" value="1"/>
</dbReference>
<accession>A0A9X3YMV6</accession>
<dbReference type="RefSeq" id="WP_263541764.1">
    <property type="nucleotide sequence ID" value="NZ_JAOVZO020000018.1"/>
</dbReference>
<evidence type="ECO:0000256" key="2">
    <source>
        <dbReference type="ARBA" id="ARBA00023125"/>
    </source>
</evidence>
<keyword evidence="6" id="KW-1185">Reference proteome</keyword>
<dbReference type="InterPro" id="IPR019887">
    <property type="entry name" value="Tscrpt_reg_AsnC/Lrp_C"/>
</dbReference>
<evidence type="ECO:0000256" key="1">
    <source>
        <dbReference type="ARBA" id="ARBA00023015"/>
    </source>
</evidence>
<dbReference type="PROSITE" id="PS50956">
    <property type="entry name" value="HTH_ASNC_2"/>
    <property type="match status" value="1"/>
</dbReference>
<dbReference type="EMBL" id="JAOVZO020000018">
    <property type="protein sequence ID" value="MDC8014125.1"/>
    <property type="molecule type" value="Genomic_DNA"/>
</dbReference>
<evidence type="ECO:0000259" key="4">
    <source>
        <dbReference type="PROSITE" id="PS50956"/>
    </source>
</evidence>
<dbReference type="AlphaFoldDB" id="A0A9X3YMV6"/>
<dbReference type="Gene3D" id="1.10.10.10">
    <property type="entry name" value="Winged helix-like DNA-binding domain superfamily/Winged helix DNA-binding domain"/>
    <property type="match status" value="1"/>
</dbReference>
<dbReference type="InterPro" id="IPR036388">
    <property type="entry name" value="WH-like_DNA-bd_sf"/>
</dbReference>
<feature type="domain" description="HTH asnC-type" evidence="4">
    <location>
        <begin position="8"/>
        <end position="69"/>
    </location>
</feature>
<dbReference type="CDD" id="cd00090">
    <property type="entry name" value="HTH_ARSR"/>
    <property type="match status" value="1"/>
</dbReference>
<dbReference type="Pfam" id="PF01037">
    <property type="entry name" value="AsnC_trans_reg"/>
    <property type="match status" value="1"/>
</dbReference>
<sequence>MTRKPPPLDAFDLRILERHQRDTQTPAASIGEAIGLSAAAVQRRLKRMREAGVIEREVAQVAPRAVGLPITCVVGVDLDRETAADLDRFSQKMAQCPEVQQCYYVTGETDYVLVVLAPDMEAYEAFTRRALLDDPNVKSFVTHVVLDRVKVGLTVPIAPVR</sequence>
<name>A0A9X3YMV6_9GAMM</name>
<dbReference type="GO" id="GO:0006355">
    <property type="term" value="P:regulation of DNA-templated transcription"/>
    <property type="evidence" value="ECO:0007669"/>
    <property type="project" value="UniProtKB-ARBA"/>
</dbReference>
<dbReference type="SUPFAM" id="SSF46785">
    <property type="entry name" value="Winged helix' DNA-binding domain"/>
    <property type="match status" value="1"/>
</dbReference>
<dbReference type="SMART" id="SM00344">
    <property type="entry name" value="HTH_ASNC"/>
    <property type="match status" value="1"/>
</dbReference>
<evidence type="ECO:0000313" key="5">
    <source>
        <dbReference type="EMBL" id="MDC8014125.1"/>
    </source>
</evidence>
<dbReference type="GO" id="GO:0043565">
    <property type="term" value="F:sequence-specific DNA binding"/>
    <property type="evidence" value="ECO:0007669"/>
    <property type="project" value="InterPro"/>
</dbReference>
<dbReference type="InterPro" id="IPR019888">
    <property type="entry name" value="Tscrpt_reg_AsnC-like"/>
</dbReference>
<dbReference type="SUPFAM" id="SSF54909">
    <property type="entry name" value="Dimeric alpha+beta barrel"/>
    <property type="match status" value="1"/>
</dbReference>
<dbReference type="Pfam" id="PF13404">
    <property type="entry name" value="HTH_AsnC-type"/>
    <property type="match status" value="1"/>
</dbReference>
<dbReference type="PANTHER" id="PTHR30154:SF34">
    <property type="entry name" value="TRANSCRIPTIONAL REGULATOR AZLB"/>
    <property type="match status" value="1"/>
</dbReference>
<dbReference type="GO" id="GO:0005829">
    <property type="term" value="C:cytosol"/>
    <property type="evidence" value="ECO:0007669"/>
    <property type="project" value="TreeGrafter"/>
</dbReference>
<proteinExistence type="predicted"/>
<dbReference type="GO" id="GO:0043200">
    <property type="term" value="P:response to amino acid"/>
    <property type="evidence" value="ECO:0007669"/>
    <property type="project" value="TreeGrafter"/>
</dbReference>
<organism evidence="5 6">
    <name type="scientific">Tahibacter soli</name>
    <dbReference type="NCBI Taxonomy" id="2983605"/>
    <lineage>
        <taxon>Bacteria</taxon>
        <taxon>Pseudomonadati</taxon>
        <taxon>Pseudomonadota</taxon>
        <taxon>Gammaproteobacteria</taxon>
        <taxon>Lysobacterales</taxon>
        <taxon>Rhodanobacteraceae</taxon>
        <taxon>Tahibacter</taxon>
    </lineage>
</organism>
<keyword evidence="2" id="KW-0238">DNA-binding</keyword>
<dbReference type="PANTHER" id="PTHR30154">
    <property type="entry name" value="LEUCINE-RESPONSIVE REGULATORY PROTEIN"/>
    <property type="match status" value="1"/>
</dbReference>
<evidence type="ECO:0000256" key="3">
    <source>
        <dbReference type="ARBA" id="ARBA00023163"/>
    </source>
</evidence>
<dbReference type="Proteomes" id="UP001139971">
    <property type="component" value="Unassembled WGS sequence"/>
</dbReference>
<dbReference type="InterPro" id="IPR000485">
    <property type="entry name" value="AsnC-type_HTH_dom"/>
</dbReference>
<dbReference type="InterPro" id="IPR011991">
    <property type="entry name" value="ArsR-like_HTH"/>
</dbReference>
<keyword evidence="1" id="KW-0805">Transcription regulation</keyword>
<comment type="caution">
    <text evidence="5">The sequence shown here is derived from an EMBL/GenBank/DDBJ whole genome shotgun (WGS) entry which is preliminary data.</text>
</comment>
<evidence type="ECO:0000313" key="6">
    <source>
        <dbReference type="Proteomes" id="UP001139971"/>
    </source>
</evidence>
<keyword evidence="3" id="KW-0804">Transcription</keyword>
<dbReference type="InterPro" id="IPR036390">
    <property type="entry name" value="WH_DNA-bd_sf"/>
</dbReference>
<dbReference type="InterPro" id="IPR011008">
    <property type="entry name" value="Dimeric_a/b-barrel"/>
</dbReference>
<gene>
    <name evidence="5" type="ORF">OD750_016390</name>
</gene>
<dbReference type="PRINTS" id="PR00033">
    <property type="entry name" value="HTHASNC"/>
</dbReference>